<proteinExistence type="predicted"/>
<evidence type="ECO:0000313" key="1">
    <source>
        <dbReference type="EMBL" id="CAK3816294.1"/>
    </source>
</evidence>
<reference evidence="1" key="1">
    <citation type="submission" date="2023-11" db="EMBL/GenBank/DDBJ databases">
        <authorList>
            <person name="Alioto T."/>
            <person name="Alioto T."/>
            <person name="Gomez Garrido J."/>
        </authorList>
    </citation>
    <scope>NUCLEOTIDE SEQUENCE</scope>
</reference>
<dbReference type="Pfam" id="PF13489">
    <property type="entry name" value="Methyltransf_23"/>
    <property type="match status" value="1"/>
</dbReference>
<comment type="caution">
    <text evidence="1">The sequence shown here is derived from an EMBL/GenBank/DDBJ whole genome shotgun (WGS) entry which is preliminary data.</text>
</comment>
<organism evidence="1 2">
    <name type="scientific">Lecanosticta acicola</name>
    <dbReference type="NCBI Taxonomy" id="111012"/>
    <lineage>
        <taxon>Eukaryota</taxon>
        <taxon>Fungi</taxon>
        <taxon>Dikarya</taxon>
        <taxon>Ascomycota</taxon>
        <taxon>Pezizomycotina</taxon>
        <taxon>Dothideomycetes</taxon>
        <taxon>Dothideomycetidae</taxon>
        <taxon>Mycosphaerellales</taxon>
        <taxon>Mycosphaerellaceae</taxon>
        <taxon>Lecanosticta</taxon>
    </lineage>
</organism>
<dbReference type="AlphaFoldDB" id="A0AAI8YSD4"/>
<name>A0AAI8YSD4_9PEZI</name>
<dbReference type="PANTHER" id="PTHR43591:SF24">
    <property type="entry name" value="2-METHOXY-6-POLYPRENYL-1,4-BENZOQUINOL METHYLASE, MITOCHONDRIAL"/>
    <property type="match status" value="1"/>
</dbReference>
<dbReference type="EMBL" id="CAVMBE010000004">
    <property type="protein sequence ID" value="CAK3816294.1"/>
    <property type="molecule type" value="Genomic_DNA"/>
</dbReference>
<evidence type="ECO:0008006" key="3">
    <source>
        <dbReference type="Google" id="ProtNLM"/>
    </source>
</evidence>
<keyword evidence="2" id="KW-1185">Reference proteome</keyword>
<dbReference type="Gene3D" id="3.40.50.150">
    <property type="entry name" value="Vaccinia Virus protein VP39"/>
    <property type="match status" value="1"/>
</dbReference>
<evidence type="ECO:0000313" key="2">
    <source>
        <dbReference type="Proteomes" id="UP001296104"/>
    </source>
</evidence>
<protein>
    <recommendedName>
        <fullName evidence="3">S-adenosyl-L-methionine-dependent methyltransferase</fullName>
    </recommendedName>
</protein>
<dbReference type="SUPFAM" id="SSF53335">
    <property type="entry name" value="S-adenosyl-L-methionine-dependent methyltransferases"/>
    <property type="match status" value="1"/>
</dbReference>
<gene>
    <name evidence="1" type="ORF">LECACI_7A001106</name>
</gene>
<dbReference type="PANTHER" id="PTHR43591">
    <property type="entry name" value="METHYLTRANSFERASE"/>
    <property type="match status" value="1"/>
</dbReference>
<dbReference type="Proteomes" id="UP001296104">
    <property type="component" value="Unassembled WGS sequence"/>
</dbReference>
<accession>A0AAI8YSD4</accession>
<dbReference type="CDD" id="cd02440">
    <property type="entry name" value="AdoMet_MTases"/>
    <property type="match status" value="1"/>
</dbReference>
<sequence>MAAVQAQRSLHHHGDKTSCYMLPNDDMERHRLHLQHLASVALLGGDHIKAPLQDPKKIIDIGCGVNADMTLFLAERFPNAKVYGVDLSPIHLENVPPNVEFIQGNVHHLIGKDERLQPGTFDFVFWRYLCMGVPDWEEHVSKVARLVREGGWVEMHEHFMPALWKDDRHVTKDSEWFGLLTKPKPWPEGDPFAVQYFQNLFQAQGFSEMGGLPVSAPFDPPEKLQGQDGQAWARYVAEKHFIQWVYPIMERLFPGEEGKADRARLAAEAERIFATEDGKHFRFAVVWGRKV</sequence>
<dbReference type="InterPro" id="IPR029063">
    <property type="entry name" value="SAM-dependent_MTases_sf"/>
</dbReference>
<dbReference type="GO" id="GO:0008168">
    <property type="term" value="F:methyltransferase activity"/>
    <property type="evidence" value="ECO:0007669"/>
    <property type="project" value="TreeGrafter"/>
</dbReference>